<evidence type="ECO:0008006" key="3">
    <source>
        <dbReference type="Google" id="ProtNLM"/>
    </source>
</evidence>
<keyword evidence="2" id="KW-1185">Reference proteome</keyword>
<protein>
    <recommendedName>
        <fullName evidence="3">DUF3137 domain-containing protein</fullName>
    </recommendedName>
</protein>
<accession>A0ABX6NFZ4</accession>
<dbReference type="Pfam" id="PF11354">
    <property type="entry name" value="DUF3156"/>
    <property type="match status" value="1"/>
</dbReference>
<dbReference type="Proteomes" id="UP000503251">
    <property type="component" value="Chromosome"/>
</dbReference>
<sequence length="206" mass="22420">MFGFGKRYAPRVHGAALDALRRTAGALEGAGLGPFEETGENFEFAPGRGGARSLRLTWEQKKKFMGGVYRTVLEAEFDSDVPVRAPLVLHYGGALFKGAPEFKNKKQEAAEGAHDVLADLLNQNKGLVDLLFLQDIEKMTLEPGDKDGTVRMRLAPVGGSFVWMLMPPMKYAVKLPAKHGAAMVETVNVLARLLGHGAAVRDDRTK</sequence>
<evidence type="ECO:0000313" key="1">
    <source>
        <dbReference type="EMBL" id="QJT08682.1"/>
    </source>
</evidence>
<organism evidence="1 2">
    <name type="scientific">Oceanidesulfovibrio marinus</name>
    <dbReference type="NCBI Taxonomy" id="370038"/>
    <lineage>
        <taxon>Bacteria</taxon>
        <taxon>Pseudomonadati</taxon>
        <taxon>Thermodesulfobacteriota</taxon>
        <taxon>Desulfovibrionia</taxon>
        <taxon>Desulfovibrionales</taxon>
        <taxon>Desulfovibrionaceae</taxon>
        <taxon>Oceanidesulfovibrio</taxon>
    </lineage>
</organism>
<dbReference type="EMBL" id="CP039543">
    <property type="protein sequence ID" value="QJT08682.1"/>
    <property type="molecule type" value="Genomic_DNA"/>
</dbReference>
<gene>
    <name evidence="1" type="ORF">E8L03_06975</name>
</gene>
<reference evidence="1 2" key="1">
    <citation type="submission" date="2019-04" db="EMBL/GenBank/DDBJ databases">
        <title>Isolation and culture of sulfate reducing bacteria from the cold seep of the South China Sea.</title>
        <authorList>
            <person name="Sun C."/>
            <person name="Liu R."/>
        </authorList>
    </citation>
    <scope>NUCLEOTIDE SEQUENCE [LARGE SCALE GENOMIC DNA]</scope>
    <source>
        <strain evidence="1 2">CS1</strain>
    </source>
</reference>
<name>A0ABX6NFZ4_9BACT</name>
<dbReference type="RefSeq" id="WP_171266934.1">
    <property type="nucleotide sequence ID" value="NZ_CP039543.1"/>
</dbReference>
<proteinExistence type="predicted"/>
<dbReference type="InterPro" id="IPR021500">
    <property type="entry name" value="DUF3156"/>
</dbReference>
<evidence type="ECO:0000313" key="2">
    <source>
        <dbReference type="Proteomes" id="UP000503251"/>
    </source>
</evidence>